<dbReference type="GO" id="GO:0035721">
    <property type="term" value="P:intraciliary retrograde transport"/>
    <property type="evidence" value="ECO:0007669"/>
    <property type="project" value="TreeGrafter"/>
</dbReference>
<dbReference type="GO" id="GO:0030991">
    <property type="term" value="C:intraciliary transport particle A"/>
    <property type="evidence" value="ECO:0007669"/>
    <property type="project" value="InterPro"/>
</dbReference>
<dbReference type="PANTHER" id="PTHR33724">
    <property type="entry name" value="INTRAFLAGELLAR TRANSPORT PROTEIN 43 HOMOLOG"/>
    <property type="match status" value="1"/>
</dbReference>
<keyword evidence="2" id="KW-0970">Cilium biogenesis/degradation</keyword>
<evidence type="ECO:0000313" key="5">
    <source>
        <dbReference type="WBParaSite" id="ACRNAN_scaffold2709.g17634.t1"/>
    </source>
</evidence>
<dbReference type="WBParaSite" id="ACRNAN_scaffold2709.g17634.t1">
    <property type="protein sequence ID" value="ACRNAN_scaffold2709.g17634.t1"/>
    <property type="gene ID" value="ACRNAN_scaffold2709.g17634"/>
</dbReference>
<dbReference type="PANTHER" id="PTHR33724:SF1">
    <property type="entry name" value="INTRAFLAGELLAR TRANSPORT PROTEIN 43 HOMOLOG"/>
    <property type="match status" value="1"/>
</dbReference>
<proteinExistence type="inferred from homology"/>
<dbReference type="Pfam" id="PF15305">
    <property type="entry name" value="IFT43"/>
    <property type="match status" value="1"/>
</dbReference>
<feature type="region of interest" description="Disordered" evidence="3">
    <location>
        <begin position="1"/>
        <end position="65"/>
    </location>
</feature>
<evidence type="ECO:0000256" key="2">
    <source>
        <dbReference type="ARBA" id="ARBA00022794"/>
    </source>
</evidence>
<reference evidence="5" key="1">
    <citation type="submission" date="2022-11" db="UniProtKB">
        <authorList>
            <consortium name="WormBaseParasite"/>
        </authorList>
    </citation>
    <scope>IDENTIFICATION</scope>
</reference>
<keyword evidence="4" id="KW-1185">Reference proteome</keyword>
<feature type="compositionally biased region" description="Basic residues" evidence="3">
    <location>
        <begin position="11"/>
        <end position="20"/>
    </location>
</feature>
<accession>A0A914DIK3</accession>
<evidence type="ECO:0000313" key="4">
    <source>
        <dbReference type="Proteomes" id="UP000887540"/>
    </source>
</evidence>
<comment type="similarity">
    <text evidence="1">Belongs to the IFT43 family.</text>
</comment>
<feature type="compositionally biased region" description="Basic and acidic residues" evidence="3">
    <location>
        <begin position="46"/>
        <end position="56"/>
    </location>
</feature>
<evidence type="ECO:0000256" key="1">
    <source>
        <dbReference type="ARBA" id="ARBA00007563"/>
    </source>
</evidence>
<evidence type="ECO:0000256" key="3">
    <source>
        <dbReference type="SAM" id="MobiDB-lite"/>
    </source>
</evidence>
<protein>
    <submittedName>
        <fullName evidence="5">Intraflagellar transport protein 43 homolog</fullName>
    </submittedName>
</protein>
<feature type="compositionally biased region" description="Acidic residues" evidence="3">
    <location>
        <begin position="29"/>
        <end position="39"/>
    </location>
</feature>
<name>A0A914DIK3_9BILA</name>
<organism evidence="4 5">
    <name type="scientific">Acrobeloides nanus</name>
    <dbReference type="NCBI Taxonomy" id="290746"/>
    <lineage>
        <taxon>Eukaryota</taxon>
        <taxon>Metazoa</taxon>
        <taxon>Ecdysozoa</taxon>
        <taxon>Nematoda</taxon>
        <taxon>Chromadorea</taxon>
        <taxon>Rhabditida</taxon>
        <taxon>Tylenchina</taxon>
        <taxon>Cephalobomorpha</taxon>
        <taxon>Cephaloboidea</taxon>
        <taxon>Cephalobidae</taxon>
        <taxon>Acrobeloides</taxon>
    </lineage>
</organism>
<dbReference type="InterPro" id="IPR029302">
    <property type="entry name" value="IFT43"/>
</dbReference>
<feature type="compositionally biased region" description="Basic and acidic residues" evidence="3">
    <location>
        <begin position="1"/>
        <end position="10"/>
    </location>
</feature>
<dbReference type="GO" id="GO:0005929">
    <property type="term" value="C:cilium"/>
    <property type="evidence" value="ECO:0007669"/>
    <property type="project" value="TreeGrafter"/>
</dbReference>
<sequence length="215" mass="24456">MADGNIDSKQKSKGRVRRRQMNAEKTSENPDELMDEAETDQVLNVRVKERETETNRPKSRLGSQIRSGLEKGLTPLFSKETAASAQSTAKDFKETIKRPLTDVERAVSPEIPYNQRLMLDSMAKAPNISVNRTNAMYQIETIGLKNPELGKLDDIDISLLARYLCPEDEVTDEAVPWTWDYLFASVSSEMREEWALEEAEDEVYDSINTRMSNFG</sequence>
<dbReference type="Proteomes" id="UP000887540">
    <property type="component" value="Unplaced"/>
</dbReference>
<dbReference type="AlphaFoldDB" id="A0A914DIK3"/>